<evidence type="ECO:0000256" key="2">
    <source>
        <dbReference type="ARBA" id="ARBA00022630"/>
    </source>
</evidence>
<organism evidence="7 8">
    <name type="scientific">Campylobacter mucosalis CCUG 21559</name>
    <dbReference type="NCBI Taxonomy" id="1032067"/>
    <lineage>
        <taxon>Bacteria</taxon>
        <taxon>Pseudomonadati</taxon>
        <taxon>Campylobacterota</taxon>
        <taxon>Epsilonproteobacteria</taxon>
        <taxon>Campylobacterales</taxon>
        <taxon>Campylobacteraceae</taxon>
        <taxon>Campylobacter</taxon>
    </lineage>
</organism>
<protein>
    <submittedName>
        <fullName evidence="7">Flavocytochrome c</fullName>
    </submittedName>
</protein>
<evidence type="ECO:0000256" key="4">
    <source>
        <dbReference type="ARBA" id="ARBA00023002"/>
    </source>
</evidence>
<keyword evidence="4 5" id="KW-0560">Oxidoreductase</keyword>
<keyword evidence="8" id="KW-1185">Reference proteome</keyword>
<dbReference type="GO" id="GO:0010181">
    <property type="term" value="F:FMN binding"/>
    <property type="evidence" value="ECO:0007669"/>
    <property type="project" value="InterPro"/>
</dbReference>
<evidence type="ECO:0000256" key="5">
    <source>
        <dbReference type="RuleBase" id="RU366062"/>
    </source>
</evidence>
<dbReference type="PROSITE" id="PS51318">
    <property type="entry name" value="TAT"/>
    <property type="match status" value="1"/>
</dbReference>
<dbReference type="InterPro" id="IPR036188">
    <property type="entry name" value="FAD/NAD-bd_sf"/>
</dbReference>
<proteinExistence type="inferred from homology"/>
<dbReference type="PANTHER" id="PTHR43400:SF7">
    <property type="entry name" value="FAD-DEPENDENT OXIDOREDUCTASE 2 FAD BINDING DOMAIN-CONTAINING PROTEIN"/>
    <property type="match status" value="1"/>
</dbReference>
<dbReference type="EMBL" id="CP012542">
    <property type="protein sequence ID" value="QCD44485.1"/>
    <property type="molecule type" value="Genomic_DNA"/>
</dbReference>
<dbReference type="SUPFAM" id="SSF51905">
    <property type="entry name" value="FAD/NAD(P)-binding domain"/>
    <property type="match status" value="1"/>
</dbReference>
<evidence type="ECO:0000313" key="8">
    <source>
        <dbReference type="Proteomes" id="UP000503264"/>
    </source>
</evidence>
<gene>
    <name evidence="7" type="ORF">CMUC_0688</name>
</gene>
<dbReference type="InterPro" id="IPR027477">
    <property type="entry name" value="Succ_DH/fumarate_Rdtase_cat_sf"/>
</dbReference>
<sequence>MKSRREFLSTLALLTQAAALTPTSVFADGGVKWDEEWDVLVVGSGFAGSAATCQALEDGAKTLMIDKMPVLGGNSAINGGAFAVVNSSFQKARGVEDSYELYVKDILKAGMGLNRMDLVEVIAKGGNEAYEWTLKKGVYYRDALGQFGGHSVPRTIWPEINSGGKITIPLQEYALKHGATIRTRVILDDFIRDESGKIIGAKVRENYDFDFDKSKDESENKSGDVKFYKINGGIVMATGGFAYDIKFRQEIDKALTPDLDCTNHYGATAQALKVMMKNGAQTVDLNWIQLGPWGSPDELGFGIAPVFAIPAFSYGVMVDARTGKRFVNELADRRIRSDAIFAIHKNPDGSLTHPVVICDSIGAQGTTKANVERGIHKGVIKVFDNIEELAKFYNIPYDGLRKTIDDYTKYARAGKDEEFNKPFFKFKDIVPDLTKPPFYAWRAIPKVHHTMGGVKIDTQARVFDINDKPIEGLFAAGEAVGGPHGASRLGSCAIPDCIVFGRIAGKNAAMLARKEKKC</sequence>
<comment type="similarity">
    <text evidence="5">Belongs to the FAD-dependent oxidoreductase 2 family. FRD/SDH subfamily.</text>
</comment>
<evidence type="ECO:0000313" key="7">
    <source>
        <dbReference type="EMBL" id="QCD44485.1"/>
    </source>
</evidence>
<dbReference type="InterPro" id="IPR050315">
    <property type="entry name" value="FAD-oxidoreductase_2"/>
</dbReference>
<evidence type="ECO:0000256" key="3">
    <source>
        <dbReference type="ARBA" id="ARBA00022827"/>
    </source>
</evidence>
<dbReference type="RefSeq" id="WP_169753583.1">
    <property type="nucleotide sequence ID" value="NZ_CP012542.1"/>
</dbReference>
<feature type="chain" id="PRO_5026373376" evidence="5">
    <location>
        <begin position="28"/>
        <end position="518"/>
    </location>
</feature>
<reference evidence="7 8" key="1">
    <citation type="submission" date="2016-07" db="EMBL/GenBank/DDBJ databases">
        <title>Comparative genomics of the Campylobacter concisus group.</title>
        <authorList>
            <person name="Miller W.G."/>
            <person name="Yee E."/>
            <person name="Chapman M.H."/>
            <person name="Huynh S."/>
            <person name="Bono J.L."/>
            <person name="On S.L.W."/>
            <person name="StLeger J."/>
            <person name="Foster G."/>
            <person name="Parker C.T."/>
        </authorList>
    </citation>
    <scope>NUCLEOTIDE SEQUENCE [LARGE SCALE GENOMIC DNA]</scope>
    <source>
        <strain evidence="7 8">CCUG 21559</strain>
    </source>
</reference>
<keyword evidence="2 5" id="KW-0285">Flavoprotein</keyword>
<keyword evidence="5" id="KW-0732">Signal</keyword>
<dbReference type="SUPFAM" id="SSF56425">
    <property type="entry name" value="Succinate dehydrogenase/fumarate reductase flavoprotein, catalytic domain"/>
    <property type="match status" value="1"/>
</dbReference>
<dbReference type="NCBIfam" id="TIGR01813">
    <property type="entry name" value="flavo_cyto_c"/>
    <property type="match status" value="1"/>
</dbReference>
<evidence type="ECO:0000259" key="6">
    <source>
        <dbReference type="Pfam" id="PF00890"/>
    </source>
</evidence>
<dbReference type="Proteomes" id="UP000503264">
    <property type="component" value="Chromosome"/>
</dbReference>
<dbReference type="InterPro" id="IPR006311">
    <property type="entry name" value="TAT_signal"/>
</dbReference>
<dbReference type="AlphaFoldDB" id="A0A6G5QFM1"/>
<feature type="domain" description="FAD-dependent oxidoreductase 2 FAD-binding" evidence="6">
    <location>
        <begin position="38"/>
        <end position="493"/>
    </location>
</feature>
<name>A0A6G5QFM1_9BACT</name>
<dbReference type="GO" id="GO:0016491">
    <property type="term" value="F:oxidoreductase activity"/>
    <property type="evidence" value="ECO:0007669"/>
    <property type="project" value="UniProtKB-KW"/>
</dbReference>
<dbReference type="Pfam" id="PF00890">
    <property type="entry name" value="FAD_binding_2"/>
    <property type="match status" value="1"/>
</dbReference>
<accession>A0A6G5QFM1</accession>
<feature type="signal peptide" evidence="5">
    <location>
        <begin position="1"/>
        <end position="27"/>
    </location>
</feature>
<dbReference type="Gene3D" id="3.50.50.60">
    <property type="entry name" value="FAD/NAD(P)-binding domain"/>
    <property type="match status" value="1"/>
</dbReference>
<dbReference type="InterPro" id="IPR003953">
    <property type="entry name" value="FAD-dep_OxRdtase_2_FAD-bd"/>
</dbReference>
<dbReference type="InterPro" id="IPR010960">
    <property type="entry name" value="Flavocytochrome_c"/>
</dbReference>
<dbReference type="Gene3D" id="3.90.700.10">
    <property type="entry name" value="Succinate dehydrogenase/fumarate reductase flavoprotein, catalytic domain"/>
    <property type="match status" value="1"/>
</dbReference>
<dbReference type="PANTHER" id="PTHR43400">
    <property type="entry name" value="FUMARATE REDUCTASE"/>
    <property type="match status" value="1"/>
</dbReference>
<comment type="cofactor">
    <cofactor evidence="1">
        <name>FAD</name>
        <dbReference type="ChEBI" id="CHEBI:57692"/>
    </cofactor>
</comment>
<keyword evidence="3 5" id="KW-0274">FAD</keyword>
<evidence type="ECO:0000256" key="1">
    <source>
        <dbReference type="ARBA" id="ARBA00001974"/>
    </source>
</evidence>